<dbReference type="InterPro" id="IPR007410">
    <property type="entry name" value="LpqE-like"/>
</dbReference>
<dbReference type="PANTHER" id="PTHR36302">
    <property type="entry name" value="BLR7088 PROTEIN"/>
    <property type="match status" value="1"/>
</dbReference>
<proteinExistence type="predicted"/>
<protein>
    <submittedName>
        <fullName evidence="2">Copper chaperone PCu(A)C</fullName>
    </submittedName>
</protein>
<feature type="signal peptide" evidence="1">
    <location>
        <begin position="1"/>
        <end position="30"/>
    </location>
</feature>
<evidence type="ECO:0000313" key="3">
    <source>
        <dbReference type="Proteomes" id="UP000548582"/>
    </source>
</evidence>
<dbReference type="PANTHER" id="PTHR36302:SF1">
    <property type="entry name" value="COPPER CHAPERONE PCU(A)C"/>
    <property type="match status" value="1"/>
</dbReference>
<dbReference type="InterPro" id="IPR058248">
    <property type="entry name" value="Lxx211020-like"/>
</dbReference>
<feature type="chain" id="PRO_5032362157" evidence="1">
    <location>
        <begin position="31"/>
        <end position="164"/>
    </location>
</feature>
<keyword evidence="1" id="KW-0732">Signal</keyword>
<keyword evidence="3" id="KW-1185">Reference proteome</keyword>
<organism evidence="2 3">
    <name type="scientific">Neoroseomonas marina</name>
    <dbReference type="NCBI Taxonomy" id="1232220"/>
    <lineage>
        <taxon>Bacteria</taxon>
        <taxon>Pseudomonadati</taxon>
        <taxon>Pseudomonadota</taxon>
        <taxon>Alphaproteobacteria</taxon>
        <taxon>Acetobacterales</taxon>
        <taxon>Acetobacteraceae</taxon>
        <taxon>Neoroseomonas</taxon>
    </lineage>
</organism>
<dbReference type="InterPro" id="IPR036182">
    <property type="entry name" value="PCuAC_sf"/>
</dbReference>
<dbReference type="Pfam" id="PF04314">
    <property type="entry name" value="PCuAC"/>
    <property type="match status" value="1"/>
</dbReference>
<dbReference type="Gene3D" id="2.60.40.1890">
    <property type="entry name" value="PCu(A)C copper chaperone"/>
    <property type="match status" value="1"/>
</dbReference>
<gene>
    <name evidence="2" type="ORF">GWK16_18605</name>
</gene>
<accession>A0A848EH14</accession>
<dbReference type="Proteomes" id="UP000548582">
    <property type="component" value="Unassembled WGS sequence"/>
</dbReference>
<comment type="caution">
    <text evidence="2">The sequence shown here is derived from an EMBL/GenBank/DDBJ whole genome shotgun (WGS) entry which is preliminary data.</text>
</comment>
<sequence length="164" mass="17219">MHVNPKDTHSMLRRSLLAAAAALAALPAAAHDYTAGDIAIGHPWSRAAGANATGAGFLTLRNTGAQPDRLVAASASIARAVELHTHIRDGDVMRMRQVDGIAIAPGQTVELRPGAFHIMLIGLKEPLVQGTRVPLTLRFERAGEVQVELAVEAAGARGNGPQHH</sequence>
<reference evidence="2 3" key="1">
    <citation type="submission" date="2020-03" db="EMBL/GenBank/DDBJ databases">
        <authorList>
            <person name="Sun Q."/>
        </authorList>
    </citation>
    <scope>NUCLEOTIDE SEQUENCE [LARGE SCALE GENOMIC DNA]</scope>
    <source>
        <strain evidence="2 3">JC162</strain>
    </source>
</reference>
<dbReference type="EMBL" id="JABBKX010000007">
    <property type="protein sequence ID" value="NMJ43266.1"/>
    <property type="molecule type" value="Genomic_DNA"/>
</dbReference>
<evidence type="ECO:0000313" key="2">
    <source>
        <dbReference type="EMBL" id="NMJ43266.1"/>
    </source>
</evidence>
<name>A0A848EH14_9PROT</name>
<dbReference type="AlphaFoldDB" id="A0A848EH14"/>
<evidence type="ECO:0000256" key="1">
    <source>
        <dbReference type="SAM" id="SignalP"/>
    </source>
</evidence>
<dbReference type="SUPFAM" id="SSF110087">
    <property type="entry name" value="DR1885-like metal-binding protein"/>
    <property type="match status" value="1"/>
</dbReference>